<evidence type="ECO:0000313" key="2">
    <source>
        <dbReference type="Proteomes" id="UP000226092"/>
    </source>
</evidence>
<dbReference type="KEGG" id="vg:55604593"/>
<organism evidence="1 2">
    <name type="scientific">Aeromonas phage AS-zj</name>
    <dbReference type="NCBI Taxonomy" id="2024208"/>
    <lineage>
        <taxon>Viruses</taxon>
        <taxon>Duplodnaviria</taxon>
        <taxon>Heunggongvirae</taxon>
        <taxon>Uroviricota</taxon>
        <taxon>Caudoviricetes</taxon>
        <taxon>Pantevenvirales</taxon>
        <taxon>Straboviridae</taxon>
        <taxon>Emmerichvirinae</taxon>
        <taxon>Ceceduovirus</taxon>
        <taxon>Ceceduovirus aszj</taxon>
    </lineage>
</organism>
<dbReference type="EMBL" id="MF448340">
    <property type="protein sequence ID" value="ASU00326.1"/>
    <property type="molecule type" value="Genomic_DNA"/>
</dbReference>
<protein>
    <submittedName>
        <fullName evidence="1">Uncharacterized protein</fullName>
    </submittedName>
</protein>
<reference evidence="1 2" key="1">
    <citation type="submission" date="2017-07" db="EMBL/GenBank/DDBJ databases">
        <title>In vitro design and evaluation of phage cocktails against multidrug-resistant Aeromonas salmonicida.</title>
        <authorList>
            <person name="Chen L."/>
            <person name="Yuan S."/>
            <person name="Ma Y."/>
        </authorList>
    </citation>
    <scope>NUCLEOTIDE SEQUENCE [LARGE SCALE GENOMIC DNA]</scope>
</reference>
<evidence type="ECO:0000313" key="1">
    <source>
        <dbReference type="EMBL" id="ASU00326.1"/>
    </source>
</evidence>
<keyword evidence="2" id="KW-1185">Reference proteome</keyword>
<name>A0A223LEK6_9CAUD</name>
<proteinExistence type="predicted"/>
<sequence length="107" mass="12587">MKLSKAQNEVVALCVAEVERLWNQYQVDLVRWENTPKGKAKEDMTFRLGAVNRATVRALIKAGVLIVDHKFSVKEPTLKKYNYGRDRVYGDNYYEENIYRLNKEFIK</sequence>
<accession>A0A223LEK6</accession>
<dbReference type="GeneID" id="55604593"/>
<dbReference type="Proteomes" id="UP000226092">
    <property type="component" value="Segment"/>
</dbReference>
<dbReference type="RefSeq" id="YP_009834526.1">
    <property type="nucleotide sequence ID" value="NC_048673.1"/>
</dbReference>